<evidence type="ECO:0000256" key="1">
    <source>
        <dbReference type="SAM" id="MobiDB-lite"/>
    </source>
</evidence>
<name>A0ABT3QUV9_9HYPH</name>
<evidence type="ECO:0000313" key="3">
    <source>
        <dbReference type="EMBL" id="MCX2699275.1"/>
    </source>
</evidence>
<accession>A0ABT3QUV9</accession>
<organism evidence="3 4">
    <name type="scientific">Ochrobactrum chromiisoli</name>
    <dbReference type="NCBI Taxonomy" id="2993941"/>
    <lineage>
        <taxon>Bacteria</taxon>
        <taxon>Pseudomonadati</taxon>
        <taxon>Pseudomonadota</taxon>
        <taxon>Alphaproteobacteria</taxon>
        <taxon>Hyphomicrobiales</taxon>
        <taxon>Brucellaceae</taxon>
        <taxon>Brucella/Ochrobactrum group</taxon>
        <taxon>Ochrobactrum</taxon>
    </lineage>
</organism>
<sequence>MSRELEIPTARVFLPLLEPARDKGAWGGRGSGKSHFFAGLLIEDSLAEPGNSGGEGLRSVCIREVQKDLAQSSKALIEAKLASLRLGEADGFKVYKTEISTPGDGLMIFKGMQEYTAESIKSLEGFKRSWWEEAQTASKGSIKLLRPTMRAPGAQMWWSWNSRRKTDAVDVMLRGSEIPTGAIVVNANWRDNPWFSEELEQERLDCLRMTPDDYEHVWEGGYVTIASGAYFAKSLTEVKKENRIGRVSKDPLMTIRAYWDIGGTGAKADATAIWIVQFIGREIRVLDHYEAQGQPLSVHVQWLRDNGYENALCVLPHDGDTKDKVHDVSFRSALEEAGFEVEVVPNQGAGAAKMRIEAVRRLFPSMWFNEATTEAGRDALGWYHEKKDEQRGIGLGPNHDWASHSADAFGLMAVHYEQPRIQGRQSRYGGRSSSSTSWMAG</sequence>
<feature type="compositionally biased region" description="Low complexity" evidence="1">
    <location>
        <begin position="423"/>
        <end position="441"/>
    </location>
</feature>
<dbReference type="PANTHER" id="PTHR39184">
    <property type="match status" value="1"/>
</dbReference>
<keyword evidence="4" id="KW-1185">Reference proteome</keyword>
<dbReference type="PANTHER" id="PTHR39184:SF1">
    <property type="entry name" value="PBSX PHAGE TERMINASE LARGE SUBUNIT"/>
    <property type="match status" value="1"/>
</dbReference>
<dbReference type="InterPro" id="IPR035412">
    <property type="entry name" value="Terminase_L_N"/>
</dbReference>
<dbReference type="Proteomes" id="UP001301216">
    <property type="component" value="Unassembled WGS sequence"/>
</dbReference>
<proteinExistence type="predicted"/>
<dbReference type="InterPro" id="IPR027417">
    <property type="entry name" value="P-loop_NTPase"/>
</dbReference>
<dbReference type="EMBL" id="JAPHAV010000024">
    <property type="protein sequence ID" value="MCX2699275.1"/>
    <property type="molecule type" value="Genomic_DNA"/>
</dbReference>
<dbReference type="Pfam" id="PF04466">
    <property type="entry name" value="Terminase_3"/>
    <property type="match status" value="1"/>
</dbReference>
<feature type="region of interest" description="Disordered" evidence="1">
    <location>
        <begin position="422"/>
        <end position="441"/>
    </location>
</feature>
<feature type="domain" description="Phage terminase large subunit N-terminal" evidence="2">
    <location>
        <begin position="26"/>
        <end position="220"/>
    </location>
</feature>
<comment type="caution">
    <text evidence="3">The sequence shown here is derived from an EMBL/GenBank/DDBJ whole genome shotgun (WGS) entry which is preliminary data.</text>
</comment>
<evidence type="ECO:0000259" key="2">
    <source>
        <dbReference type="Pfam" id="PF04466"/>
    </source>
</evidence>
<protein>
    <submittedName>
        <fullName evidence="3">Phage terminase large subunit</fullName>
    </submittedName>
</protein>
<evidence type="ECO:0000313" key="4">
    <source>
        <dbReference type="Proteomes" id="UP001301216"/>
    </source>
</evidence>
<gene>
    <name evidence="3" type="ORF">OPR82_21455</name>
</gene>
<dbReference type="Gene3D" id="3.40.50.300">
    <property type="entry name" value="P-loop containing nucleotide triphosphate hydrolases"/>
    <property type="match status" value="1"/>
</dbReference>
<reference evidence="3 4" key="1">
    <citation type="submission" date="2022-11" db="EMBL/GenBank/DDBJ databases">
        <title>Brucella sp. YY2X, whole genome shotgun sequencing project.</title>
        <authorList>
            <person name="Yang Y."/>
        </authorList>
    </citation>
    <scope>NUCLEOTIDE SEQUENCE [LARGE SCALE GENOMIC DNA]</scope>
    <source>
        <strain evidence="3 4">YY2X</strain>
    </source>
</reference>
<dbReference type="InterPro" id="IPR052380">
    <property type="entry name" value="Viral_DNA_packaging_terminase"/>
</dbReference>
<dbReference type="RefSeq" id="WP_265987004.1">
    <property type="nucleotide sequence ID" value="NZ_JAPHAV010000024.1"/>
</dbReference>